<protein>
    <recommendedName>
        <fullName evidence="5">Candidate extracytoplasmic binding receptor</fullName>
    </recommendedName>
</protein>
<keyword evidence="2" id="KW-0732">Signal</keyword>
<gene>
    <name evidence="3" type="ORF">UC35_07000</name>
</gene>
<dbReference type="PIRSF" id="PIRSF017082">
    <property type="entry name" value="YflP"/>
    <property type="match status" value="1"/>
</dbReference>
<dbReference type="RefSeq" id="WP_061497507.1">
    <property type="nucleotide sequence ID" value="NZ_CP010951.1"/>
</dbReference>
<evidence type="ECO:0000313" key="3">
    <source>
        <dbReference type="EMBL" id="AMO22675.1"/>
    </source>
</evidence>
<dbReference type="Pfam" id="PF03401">
    <property type="entry name" value="TctC"/>
    <property type="match status" value="1"/>
</dbReference>
<dbReference type="PATRIC" id="fig|94132.3.peg.1428"/>
<dbReference type="EMBL" id="CP010951">
    <property type="protein sequence ID" value="AMO22675.1"/>
    <property type="molecule type" value="Genomic_DNA"/>
</dbReference>
<organism evidence="3 4">
    <name type="scientific">Ramlibacter tataouinensis</name>
    <dbReference type="NCBI Taxonomy" id="94132"/>
    <lineage>
        <taxon>Bacteria</taxon>
        <taxon>Pseudomonadati</taxon>
        <taxon>Pseudomonadota</taxon>
        <taxon>Betaproteobacteria</taxon>
        <taxon>Burkholderiales</taxon>
        <taxon>Comamonadaceae</taxon>
        <taxon>Ramlibacter</taxon>
    </lineage>
</organism>
<feature type="chain" id="PRO_5007449477" description="Candidate extracytoplasmic binding receptor" evidence="2">
    <location>
        <begin position="23"/>
        <end position="319"/>
    </location>
</feature>
<dbReference type="PANTHER" id="PTHR42928:SF5">
    <property type="entry name" value="BLR1237 PROTEIN"/>
    <property type="match status" value="1"/>
</dbReference>
<proteinExistence type="inferred from homology"/>
<keyword evidence="4" id="KW-1185">Reference proteome</keyword>
<feature type="signal peptide" evidence="2">
    <location>
        <begin position="1"/>
        <end position="22"/>
    </location>
</feature>
<reference evidence="3 4" key="1">
    <citation type="journal article" date="2014" name="Int. J. Syst. Evol. Microbiol.">
        <title>Ramlibacter solisilvae sp. nov., isolated from forest soil, and emended description of the genus Ramlibacter.</title>
        <authorList>
            <person name="Lee H.J."/>
            <person name="Lee S.H."/>
            <person name="Lee S.S."/>
            <person name="Lee J.S."/>
            <person name="Kim Y."/>
            <person name="Kim S.C."/>
            <person name="Jeon C.O."/>
        </authorList>
    </citation>
    <scope>NUCLEOTIDE SEQUENCE [LARGE SCALE GENOMIC DNA]</scope>
    <source>
        <strain evidence="3 4">5-10</strain>
    </source>
</reference>
<evidence type="ECO:0000256" key="1">
    <source>
        <dbReference type="ARBA" id="ARBA00006987"/>
    </source>
</evidence>
<evidence type="ECO:0000313" key="4">
    <source>
        <dbReference type="Proteomes" id="UP000070433"/>
    </source>
</evidence>
<dbReference type="CDD" id="cd13578">
    <property type="entry name" value="PBP2_Bug27"/>
    <property type="match status" value="1"/>
</dbReference>
<dbReference type="Gene3D" id="3.40.190.150">
    <property type="entry name" value="Bordetella uptake gene, domain 1"/>
    <property type="match status" value="1"/>
</dbReference>
<evidence type="ECO:0008006" key="5">
    <source>
        <dbReference type="Google" id="ProtNLM"/>
    </source>
</evidence>
<name>A0A127JRZ2_9BURK</name>
<evidence type="ECO:0000256" key="2">
    <source>
        <dbReference type="SAM" id="SignalP"/>
    </source>
</evidence>
<accession>A0A127JRZ2</accession>
<dbReference type="Gene3D" id="3.40.190.10">
    <property type="entry name" value="Periplasmic binding protein-like II"/>
    <property type="match status" value="1"/>
</dbReference>
<dbReference type="SUPFAM" id="SSF53850">
    <property type="entry name" value="Periplasmic binding protein-like II"/>
    <property type="match status" value="1"/>
</dbReference>
<dbReference type="InterPro" id="IPR042100">
    <property type="entry name" value="Bug_dom1"/>
</dbReference>
<dbReference type="Proteomes" id="UP000070433">
    <property type="component" value="Chromosome"/>
</dbReference>
<dbReference type="AlphaFoldDB" id="A0A127JRZ2"/>
<dbReference type="OrthoDB" id="8887552at2"/>
<sequence length="319" mass="34042">MKRQSSRLLALALGFLAFAAQAAWPERPVRFVVPFPAGGPADNTMRTVAQRLGEIWRQPTIVENRPGAPGMVFAANTAPDGYTLLLGAGSHIVTAPLMNPKLAYNPQRDFAPVSLLLTNTPVLTVHPSLKVRTLKELIALAKSKPGALAYSSAGKGSPSHLMMEMFTDLTGTDMTHVPFKGGAPAVQDLMGGHVQLGVNATPTVLQYINTGKLTAIVVASAKRDPALPNVPTATESGVPNFEYLIWYGIFAPAKTPAAIVEKVSTDIQKVLAEPSTVQQMRIQGADPAGSSPKAFAKMIQDDINAWSKLIKEKKLSIDE</sequence>
<dbReference type="PANTHER" id="PTHR42928">
    <property type="entry name" value="TRICARBOXYLATE-BINDING PROTEIN"/>
    <property type="match status" value="1"/>
</dbReference>
<comment type="similarity">
    <text evidence="1">Belongs to the UPF0065 (bug) family.</text>
</comment>
<dbReference type="InterPro" id="IPR005064">
    <property type="entry name" value="BUG"/>
</dbReference>